<gene>
    <name evidence="2" type="ORF">CFF01_03370</name>
</gene>
<feature type="domain" description="SseB protein N-terminal" evidence="1">
    <location>
        <begin position="11"/>
        <end position="136"/>
    </location>
</feature>
<evidence type="ECO:0000259" key="1">
    <source>
        <dbReference type="Pfam" id="PF07179"/>
    </source>
</evidence>
<proteinExistence type="predicted"/>
<name>A0AAC9TYA8_9GAMM</name>
<dbReference type="EMBL" id="CP022272">
    <property type="protein sequence ID" value="ASJ95704.1"/>
    <property type="molecule type" value="Genomic_DNA"/>
</dbReference>
<accession>A0AAC9TYA8</accession>
<dbReference type="RefSeq" id="WP_088903856.1">
    <property type="nucleotide sequence ID" value="NZ_CP022272.1"/>
</dbReference>
<evidence type="ECO:0000313" key="2">
    <source>
        <dbReference type="EMBL" id="ASJ95704.1"/>
    </source>
</evidence>
<dbReference type="Pfam" id="PF07179">
    <property type="entry name" value="SseB"/>
    <property type="match status" value="1"/>
</dbReference>
<dbReference type="KEGG" id="smav:CFF01_03370"/>
<dbReference type="AlphaFoldDB" id="A0AAC9TYA8"/>
<evidence type="ECO:0000313" key="3">
    <source>
        <dbReference type="Proteomes" id="UP000198233"/>
    </source>
</evidence>
<organism evidence="2 3">
    <name type="scientific">Shewanella marisflavi</name>
    <dbReference type="NCBI Taxonomy" id="260364"/>
    <lineage>
        <taxon>Bacteria</taxon>
        <taxon>Pseudomonadati</taxon>
        <taxon>Pseudomonadota</taxon>
        <taxon>Gammaproteobacteria</taxon>
        <taxon>Alteromonadales</taxon>
        <taxon>Shewanellaceae</taxon>
        <taxon>Shewanella</taxon>
    </lineage>
</organism>
<dbReference type="InterPro" id="IPR009839">
    <property type="entry name" value="SseB_N"/>
</dbReference>
<reference evidence="2 3" key="1">
    <citation type="submission" date="2017-06" db="EMBL/GenBank/DDBJ databases">
        <title>Complete genome sequence of Shewanella marisflavi EP1 associated with anaerobic 2,4-dinitrotoluene reduction and salt tolerance.</title>
        <authorList>
            <person name="Huang J."/>
        </authorList>
    </citation>
    <scope>NUCLEOTIDE SEQUENCE [LARGE SCALE GENOMIC DNA]</scope>
    <source>
        <strain evidence="2 3">EP1</strain>
    </source>
</reference>
<dbReference type="Proteomes" id="UP000198233">
    <property type="component" value="Chromosome"/>
</dbReference>
<protein>
    <submittedName>
        <fullName evidence="2">Enhanced serine sensitivity protein SseB</fullName>
    </submittedName>
</protein>
<sequence length="276" mass="31074">MEVTLTPSNALETALQAALADHTQAKALYEHLIKARLYLLSDGQDTPQADGTTELSIMQWHIPVSDEQVHYFVPIFTSQESVDQAKAVMEAEGSEFHGQIEIDAPQAFQLLLTNQMDMALNPNSNLSKVVSSDEIRYMLLPDMTLLTQGNQLLLLGKVLASDLPMFGAVRALLAKYPSVKAGYFMESCELDIRRGGQNSVFTLALILEGDRISDDFSRIRSDCRHLHKEVELHGWEVRPYLLKTDKHDAVSDYCLGKITPFYRPSLLSRFKTWISR</sequence>